<accession>S4W281</accession>
<dbReference type="GeneID" id="16606339"/>
<organism evidence="1 2">
    <name type="scientific">Pandoravirus salinus</name>
    <dbReference type="NCBI Taxonomy" id="1349410"/>
    <lineage>
        <taxon>Viruses</taxon>
        <taxon>Pandoravirus</taxon>
    </lineage>
</organism>
<dbReference type="EMBL" id="KC977571">
    <property type="protein sequence ID" value="AGO84552.1"/>
    <property type="molecule type" value="Genomic_DNA"/>
</dbReference>
<sequence length="294" mass="30990">MEAATEQDRQWLAKTLACVTPDGRVDFDALGAVEFAHDFASARAVLAAERTAGIAPAAYFILPAVVVGLLSSDESCILSVAHDRQSDGSWVAMSHPDDPHLRLPNDDALAALTALTMSAGNYDDFALVYCDAAERHPRRLCAPADSWLVRVSEALALRSTPWDLAAVDRELALARALVDLSVERQKPLLGNECGPATVSPAHLRAHGDDTADAYKCAARLFVDCDLALGLAPTVCSARQNAVRALTVFVAGVERIQATPGIYLGAIAPAIAACIGKDFETRCGAGGVDLVQPSS</sequence>
<dbReference type="KEGG" id="vg:16606339"/>
<protein>
    <submittedName>
        <fullName evidence="1">Uncharacterized protein</fullName>
    </submittedName>
</protein>
<evidence type="ECO:0000313" key="2">
    <source>
        <dbReference type="Proteomes" id="UP000204584"/>
    </source>
</evidence>
<proteinExistence type="predicted"/>
<dbReference type="RefSeq" id="YP_008437624.1">
    <property type="nucleotide sequence ID" value="NC_022098.1"/>
</dbReference>
<keyword evidence="2" id="KW-1185">Reference proteome</keyword>
<reference evidence="1 2" key="1">
    <citation type="journal article" date="2013" name="Science">
        <title>Pandoraviruses: amoeba viruses with genomes up to 2.5 Mb reaching that of parasitic eukaryotes.</title>
        <authorList>
            <person name="Philippe N."/>
            <person name="Legendre M."/>
            <person name="Doutre G."/>
            <person name="Coute Y."/>
            <person name="Poirot O."/>
            <person name="Lescot M."/>
            <person name="Arslan D."/>
            <person name="Seltzer V."/>
            <person name="Bertaux L."/>
            <person name="Bruley C."/>
            <person name="Garin J."/>
            <person name="Claverie J.M."/>
            <person name="Abergel C."/>
        </authorList>
    </citation>
    <scope>NUCLEOTIDE SEQUENCE [LARGE SCALE GENOMIC DNA]</scope>
</reference>
<gene>
    <name evidence="1" type="ORF">psal_cds_650</name>
</gene>
<dbReference type="Proteomes" id="UP000204584">
    <property type="component" value="Segment"/>
</dbReference>
<evidence type="ECO:0000313" key="1">
    <source>
        <dbReference type="EMBL" id="AGO84552.1"/>
    </source>
</evidence>
<name>S4W281_9VIRU</name>